<protein>
    <submittedName>
        <fullName evidence="4">Peptidoglycan-binding domain 1 protein</fullName>
    </submittedName>
</protein>
<keyword evidence="1" id="KW-1133">Transmembrane helix</keyword>
<name>A0ABN8JQB3_9HYPH</name>
<organism evidence="4 5">
    <name type="scientific">Mesorhizobium ventifaucium</name>
    <dbReference type="NCBI Taxonomy" id="666020"/>
    <lineage>
        <taxon>Bacteria</taxon>
        <taxon>Pseudomonadati</taxon>
        <taxon>Pseudomonadota</taxon>
        <taxon>Alphaproteobacteria</taxon>
        <taxon>Hyphomicrobiales</taxon>
        <taxon>Phyllobacteriaceae</taxon>
        <taxon>Mesorhizobium</taxon>
    </lineage>
</organism>
<evidence type="ECO:0000313" key="5">
    <source>
        <dbReference type="Proteomes" id="UP001152604"/>
    </source>
</evidence>
<keyword evidence="1" id="KW-0812">Transmembrane</keyword>
<gene>
    <name evidence="4" type="ORF">MES4922_210177</name>
</gene>
<keyword evidence="5" id="KW-1185">Reference proteome</keyword>
<dbReference type="InterPro" id="IPR002477">
    <property type="entry name" value="Peptidoglycan-bd-like"/>
</dbReference>
<dbReference type="InterPro" id="IPR024408">
    <property type="entry name" value="Muramidase"/>
</dbReference>
<comment type="caution">
    <text evidence="4">The sequence shown here is derived from an EMBL/GenBank/DDBJ whole genome shotgun (WGS) entry which is preliminary data.</text>
</comment>
<feature type="domain" description="Peptidoglycan binding-like" evidence="2">
    <location>
        <begin position="245"/>
        <end position="292"/>
    </location>
</feature>
<feature type="transmembrane region" description="Helical" evidence="1">
    <location>
        <begin position="331"/>
        <end position="354"/>
    </location>
</feature>
<keyword evidence="1" id="KW-0472">Membrane</keyword>
<dbReference type="Gene3D" id="1.10.101.10">
    <property type="entry name" value="PGBD-like superfamily/PGBD"/>
    <property type="match status" value="1"/>
</dbReference>
<evidence type="ECO:0000256" key="1">
    <source>
        <dbReference type="SAM" id="Phobius"/>
    </source>
</evidence>
<dbReference type="Pfam" id="PF01471">
    <property type="entry name" value="PG_binding_1"/>
    <property type="match status" value="1"/>
</dbReference>
<evidence type="ECO:0000259" key="2">
    <source>
        <dbReference type="Pfam" id="PF01471"/>
    </source>
</evidence>
<dbReference type="SUPFAM" id="SSF47090">
    <property type="entry name" value="PGBD-like"/>
    <property type="match status" value="1"/>
</dbReference>
<accession>A0ABN8JQB3</accession>
<dbReference type="InterPro" id="IPR036366">
    <property type="entry name" value="PGBDSf"/>
</dbReference>
<dbReference type="Pfam" id="PF11860">
    <property type="entry name" value="Muramidase"/>
    <property type="match status" value="1"/>
</dbReference>
<feature type="transmembrane region" description="Helical" evidence="1">
    <location>
        <begin position="374"/>
        <end position="394"/>
    </location>
</feature>
<evidence type="ECO:0000259" key="3">
    <source>
        <dbReference type="Pfam" id="PF11860"/>
    </source>
</evidence>
<dbReference type="Proteomes" id="UP001152604">
    <property type="component" value="Unassembled WGS sequence"/>
</dbReference>
<proteinExistence type="predicted"/>
<reference evidence="4" key="1">
    <citation type="submission" date="2022-03" db="EMBL/GenBank/DDBJ databases">
        <authorList>
            <person name="Brunel B."/>
        </authorList>
    </citation>
    <scope>NUCLEOTIDE SEQUENCE</scope>
    <source>
        <strain evidence="4">STM4922sample</strain>
    </source>
</reference>
<evidence type="ECO:0000313" key="4">
    <source>
        <dbReference type="EMBL" id="CAH2399261.1"/>
    </source>
</evidence>
<dbReference type="RefSeq" id="WP_254024992.1">
    <property type="nucleotide sequence ID" value="NZ_CAKXZS010000014.1"/>
</dbReference>
<sequence length="411" mass="44113">MNKTFKGAAKRITDRDIARIGAMIGVGEDEMHAFMDVEAAGSGFDRYGRPKLLFEPHVLYRNLAGAKRTAAVRAGLAYAKWGAKPYPKDSYPRLVAAMEIDETAALKSASWGLTQILGENFKAAGFATVQAMVQAFMADEAAHLEAAVRFIKANKLDDELRDHNWAGFARGYNGPGYKKNRYDSKLAAAFAKWQKIRDTPLPPRDAPTPKPATKKVPSVVAAEELAAELAAGATPEPAAPAVDKETIERVQQQLKGLGYTEVGGVDGRIGTLTSTALRAFRAENGLPEGDGIDDALLLSLQKAKPRVLAPARSEAPPEIVREKVPEVRTNWLTKVGAFFTTIAALIGSFFDGILGNLDEASGVMQPVKDAAGDVPGWMWMLAIAVVAGGLFLIARHGEAKGVEAFKTGARR</sequence>
<dbReference type="EMBL" id="CAKXZS010000014">
    <property type="protein sequence ID" value="CAH2399261.1"/>
    <property type="molecule type" value="Genomic_DNA"/>
</dbReference>
<feature type="domain" description="N-acetylmuramidase" evidence="3">
    <location>
        <begin position="31"/>
        <end position="194"/>
    </location>
</feature>
<dbReference type="InterPro" id="IPR036365">
    <property type="entry name" value="PGBD-like_sf"/>
</dbReference>